<protein>
    <recommendedName>
        <fullName evidence="3">Response regulatory domain-containing protein</fullName>
    </recommendedName>
</protein>
<dbReference type="PATRIC" id="fig|1429438.4.peg.1805"/>
<sequence length="138" mass="15622">MTASSNFEHEHERALDAGCDDFVYKPVPASMVFDKLAAHLGVRYHYREPVTTPAEATTYPSVDTLQAMLSDMPLAWIADLQQAALSADADWITTLCTHIAAEHAALRQMLQQYVQHFRFDTIQEITQQVIDEPRDTTR</sequence>
<accession>W4LSU7</accession>
<organism evidence="1 2">
    <name type="scientific">Entotheonella factor</name>
    <dbReference type="NCBI Taxonomy" id="1429438"/>
    <lineage>
        <taxon>Bacteria</taxon>
        <taxon>Pseudomonadati</taxon>
        <taxon>Nitrospinota/Tectimicrobiota group</taxon>
        <taxon>Candidatus Tectimicrobiota</taxon>
        <taxon>Candidatus Entotheonellia</taxon>
        <taxon>Candidatus Entotheonellales</taxon>
        <taxon>Candidatus Entotheonellaceae</taxon>
        <taxon>Candidatus Entotheonella</taxon>
    </lineage>
</organism>
<dbReference type="Gene3D" id="3.40.50.2300">
    <property type="match status" value="1"/>
</dbReference>
<dbReference type="Proteomes" id="UP000019141">
    <property type="component" value="Unassembled WGS sequence"/>
</dbReference>
<dbReference type="EMBL" id="AZHW01000268">
    <property type="protein sequence ID" value="ETX01129.1"/>
    <property type="molecule type" value="Genomic_DNA"/>
</dbReference>
<gene>
    <name evidence="1" type="ORF">ETSY1_08605</name>
</gene>
<evidence type="ECO:0008006" key="3">
    <source>
        <dbReference type="Google" id="ProtNLM"/>
    </source>
</evidence>
<keyword evidence="2" id="KW-1185">Reference proteome</keyword>
<name>W4LSU7_ENTF1</name>
<dbReference type="AlphaFoldDB" id="W4LSU7"/>
<comment type="caution">
    <text evidence="1">The sequence shown here is derived from an EMBL/GenBank/DDBJ whole genome shotgun (WGS) entry which is preliminary data.</text>
</comment>
<evidence type="ECO:0000313" key="2">
    <source>
        <dbReference type="Proteomes" id="UP000019141"/>
    </source>
</evidence>
<dbReference type="SUPFAM" id="SSF52172">
    <property type="entry name" value="CheY-like"/>
    <property type="match status" value="1"/>
</dbReference>
<evidence type="ECO:0000313" key="1">
    <source>
        <dbReference type="EMBL" id="ETX01129.1"/>
    </source>
</evidence>
<dbReference type="HOGENOM" id="CLU_1851459_0_0_7"/>
<proteinExistence type="predicted"/>
<dbReference type="InterPro" id="IPR011006">
    <property type="entry name" value="CheY-like_superfamily"/>
</dbReference>
<reference evidence="1 2" key="1">
    <citation type="journal article" date="2014" name="Nature">
        <title>An environmental bacterial taxon with a large and distinct metabolic repertoire.</title>
        <authorList>
            <person name="Wilson M.C."/>
            <person name="Mori T."/>
            <person name="Ruckert C."/>
            <person name="Uria A.R."/>
            <person name="Helf M.J."/>
            <person name="Takada K."/>
            <person name="Gernert C."/>
            <person name="Steffens U.A."/>
            <person name="Heycke N."/>
            <person name="Schmitt S."/>
            <person name="Rinke C."/>
            <person name="Helfrich E.J."/>
            <person name="Brachmann A.O."/>
            <person name="Gurgui C."/>
            <person name="Wakimoto T."/>
            <person name="Kracht M."/>
            <person name="Crusemann M."/>
            <person name="Hentschel U."/>
            <person name="Abe I."/>
            <person name="Matsunaga S."/>
            <person name="Kalinowski J."/>
            <person name="Takeyama H."/>
            <person name="Piel J."/>
        </authorList>
    </citation>
    <scope>NUCLEOTIDE SEQUENCE [LARGE SCALE GENOMIC DNA]</scope>
    <source>
        <strain evidence="2">TSY1</strain>
    </source>
</reference>